<name>A0A3B0XGV2_9ZZZZ</name>
<feature type="compositionally biased region" description="Basic and acidic residues" evidence="1">
    <location>
        <begin position="72"/>
        <end position="87"/>
    </location>
</feature>
<feature type="region of interest" description="Disordered" evidence="1">
    <location>
        <begin position="72"/>
        <end position="100"/>
    </location>
</feature>
<feature type="domain" description="DUF4124" evidence="2">
    <location>
        <begin position="20"/>
        <end position="60"/>
    </location>
</feature>
<dbReference type="Pfam" id="PF13511">
    <property type="entry name" value="DUF4124"/>
    <property type="match status" value="1"/>
</dbReference>
<sequence length="150" mass="17972">MGSEFMLKIILISVFCFYTNISLAEIYKWTDENGQIHYGDKPLVDSKEMDIDISKQGHIKVNGTREEKRRKLLETYNDDKQREDKEKAKRKKQKKKQERGCVLSKDRMKRFQRARSLYDLDKDGNRVTMSNEQREKSINELRNKIIKYCK</sequence>
<evidence type="ECO:0000256" key="1">
    <source>
        <dbReference type="SAM" id="MobiDB-lite"/>
    </source>
</evidence>
<organism evidence="3">
    <name type="scientific">hydrothermal vent metagenome</name>
    <dbReference type="NCBI Taxonomy" id="652676"/>
    <lineage>
        <taxon>unclassified sequences</taxon>
        <taxon>metagenomes</taxon>
        <taxon>ecological metagenomes</taxon>
    </lineage>
</organism>
<reference evidence="3" key="1">
    <citation type="submission" date="2018-06" db="EMBL/GenBank/DDBJ databases">
        <authorList>
            <person name="Zhirakovskaya E."/>
        </authorList>
    </citation>
    <scope>NUCLEOTIDE SEQUENCE</scope>
</reference>
<gene>
    <name evidence="3" type="ORF">MNBD_GAMMA08-1074</name>
</gene>
<evidence type="ECO:0000259" key="2">
    <source>
        <dbReference type="Pfam" id="PF13511"/>
    </source>
</evidence>
<protein>
    <recommendedName>
        <fullName evidence="2">DUF4124 domain-containing protein</fullName>
    </recommendedName>
</protein>
<feature type="compositionally biased region" description="Basic residues" evidence="1">
    <location>
        <begin position="88"/>
        <end position="97"/>
    </location>
</feature>
<evidence type="ECO:0000313" key="3">
    <source>
        <dbReference type="EMBL" id="VAW67528.1"/>
    </source>
</evidence>
<accession>A0A3B0XGV2</accession>
<dbReference type="InterPro" id="IPR025392">
    <property type="entry name" value="DUF4124"/>
</dbReference>
<proteinExistence type="predicted"/>
<dbReference type="AlphaFoldDB" id="A0A3B0XGV2"/>
<dbReference type="EMBL" id="UOFH01000394">
    <property type="protein sequence ID" value="VAW67528.1"/>
    <property type="molecule type" value="Genomic_DNA"/>
</dbReference>